<sequence>MLCDSAPKKLKDDSPLLIKLLEIEVIHQVRDRRGISGIAHLDPTAVGPAVPRLRDKAEAVEEPAIAPRHAARHGFPEPAAPVARRRDHLRENFRGRVPGPHRSRRLDVQGELVGGAGLQVEALHHLQDAEAGVLRVDHLEGPGGLAVPARRGGDLAAPAGRVVVVPCPAGCKIGRLEIQRGRGGGWRGDGGDAAGGGQRCRHMRRRHLDGSGGLEGVGVGDRSGRGRASNADRLGRDAKARAGRRDAVRRVGLGGDAAGRGRGGDGSFQLRRGA</sequence>
<evidence type="ECO:0000313" key="2">
    <source>
        <dbReference type="EMBL" id="KAK8067669.1"/>
    </source>
</evidence>
<accession>A0ABR1VCA7</accession>
<comment type="caution">
    <text evidence="2">The sequence shown here is derived from an EMBL/GenBank/DDBJ whole genome shotgun (WGS) entry which is preliminary data.</text>
</comment>
<organism evidence="2 3">
    <name type="scientific">Apiospora saccharicola</name>
    <dbReference type="NCBI Taxonomy" id="335842"/>
    <lineage>
        <taxon>Eukaryota</taxon>
        <taxon>Fungi</taxon>
        <taxon>Dikarya</taxon>
        <taxon>Ascomycota</taxon>
        <taxon>Pezizomycotina</taxon>
        <taxon>Sordariomycetes</taxon>
        <taxon>Xylariomycetidae</taxon>
        <taxon>Amphisphaeriales</taxon>
        <taxon>Apiosporaceae</taxon>
        <taxon>Apiospora</taxon>
    </lineage>
</organism>
<feature type="compositionally biased region" description="Gly residues" evidence="1">
    <location>
        <begin position="252"/>
        <end position="266"/>
    </location>
</feature>
<name>A0ABR1VCA7_9PEZI</name>
<reference evidence="2 3" key="1">
    <citation type="submission" date="2023-01" db="EMBL/GenBank/DDBJ databases">
        <title>Analysis of 21 Apiospora genomes using comparative genomics revels a genus with tremendous synthesis potential of carbohydrate active enzymes and secondary metabolites.</title>
        <authorList>
            <person name="Sorensen T."/>
        </authorList>
    </citation>
    <scope>NUCLEOTIDE SEQUENCE [LARGE SCALE GENOMIC DNA]</scope>
    <source>
        <strain evidence="2 3">CBS 83171</strain>
    </source>
</reference>
<feature type="region of interest" description="Disordered" evidence="1">
    <location>
        <begin position="208"/>
        <end position="274"/>
    </location>
</feature>
<feature type="compositionally biased region" description="Gly residues" evidence="1">
    <location>
        <begin position="210"/>
        <end position="221"/>
    </location>
</feature>
<protein>
    <submittedName>
        <fullName evidence="2">Uncharacterized protein</fullName>
    </submittedName>
</protein>
<dbReference type="EMBL" id="JAQQWM010000004">
    <property type="protein sequence ID" value="KAK8067669.1"/>
    <property type="molecule type" value="Genomic_DNA"/>
</dbReference>
<keyword evidence="3" id="KW-1185">Reference proteome</keyword>
<gene>
    <name evidence="2" type="ORF">PG996_006781</name>
</gene>
<dbReference type="Proteomes" id="UP001446871">
    <property type="component" value="Unassembled WGS sequence"/>
</dbReference>
<proteinExistence type="predicted"/>
<feature type="compositionally biased region" description="Basic and acidic residues" evidence="1">
    <location>
        <begin position="233"/>
        <end position="249"/>
    </location>
</feature>
<evidence type="ECO:0000256" key="1">
    <source>
        <dbReference type="SAM" id="MobiDB-lite"/>
    </source>
</evidence>
<evidence type="ECO:0000313" key="3">
    <source>
        <dbReference type="Proteomes" id="UP001446871"/>
    </source>
</evidence>